<dbReference type="PANTHER" id="PTHR11907">
    <property type="entry name" value="AMIDOPHOSPHORIBOSYLTRANSFERASE"/>
    <property type="match status" value="1"/>
</dbReference>
<feature type="domain" description="Glutamine amidotransferase type-2" evidence="12">
    <location>
        <begin position="20"/>
        <end position="243"/>
    </location>
</feature>
<evidence type="ECO:0000313" key="13">
    <source>
        <dbReference type="EMBL" id="CFY03302.1"/>
    </source>
</evidence>
<keyword evidence="5 7" id="KW-0658">Purine biosynthesis</keyword>
<feature type="binding site" evidence="7 11">
    <location>
        <position position="405"/>
    </location>
    <ligand>
        <name>[4Fe-4S] cluster</name>
        <dbReference type="ChEBI" id="CHEBI:49883"/>
    </ligand>
</feature>
<evidence type="ECO:0000259" key="12">
    <source>
        <dbReference type="PROSITE" id="PS51278"/>
    </source>
</evidence>
<evidence type="ECO:0000256" key="9">
    <source>
        <dbReference type="PIRSR" id="PIRSR000485-1"/>
    </source>
</evidence>
<evidence type="ECO:0000256" key="2">
    <source>
        <dbReference type="ARBA" id="ARBA00010138"/>
    </source>
</evidence>
<accession>A0A0E4C9L8</accession>
<feature type="active site" description="Nucleophile" evidence="7 9">
    <location>
        <position position="20"/>
    </location>
</feature>
<dbReference type="UniPathway" id="UPA00074">
    <property type="reaction ID" value="UER00124"/>
</dbReference>
<feature type="binding site" evidence="7 10">
    <location>
        <position position="369"/>
    </location>
    <ligand>
        <name>Mg(2+)</name>
        <dbReference type="ChEBI" id="CHEBI:18420"/>
    </ligand>
</feature>
<dbReference type="EC" id="2.4.2.14" evidence="7"/>
<organism evidence="13 14">
    <name type="scientific">Syntrophomonas zehnderi OL-4</name>
    <dbReference type="NCBI Taxonomy" id="690567"/>
    <lineage>
        <taxon>Bacteria</taxon>
        <taxon>Bacillati</taxon>
        <taxon>Bacillota</taxon>
        <taxon>Clostridia</taxon>
        <taxon>Eubacteriales</taxon>
        <taxon>Syntrophomonadaceae</taxon>
        <taxon>Syntrophomonas</taxon>
    </lineage>
</organism>
<evidence type="ECO:0000313" key="14">
    <source>
        <dbReference type="Proteomes" id="UP000045545"/>
    </source>
</evidence>
<dbReference type="Pfam" id="PF13537">
    <property type="entry name" value="GATase_7"/>
    <property type="match status" value="1"/>
</dbReference>
<protein>
    <recommendedName>
        <fullName evidence="7">Amidophosphoribosyltransferase</fullName>
        <shortName evidence="7">ATase</shortName>
        <ecNumber evidence="7">2.4.2.14</ecNumber>
    </recommendedName>
    <alternativeName>
        <fullName evidence="7">Glutamine phosphoribosylpyrophosphate amidotransferase</fullName>
        <shortName evidence="7">GPATase</shortName>
    </alternativeName>
</protein>
<evidence type="ECO:0000256" key="11">
    <source>
        <dbReference type="PIRSR" id="PIRSR000485-3"/>
    </source>
</evidence>
<dbReference type="CDD" id="cd00715">
    <property type="entry name" value="GPATase_N"/>
    <property type="match status" value="1"/>
</dbReference>
<gene>
    <name evidence="7" type="primary">purF</name>
    <name evidence="13" type="ORF">2614</name>
</gene>
<dbReference type="GO" id="GO:0000287">
    <property type="term" value="F:magnesium ion binding"/>
    <property type="evidence" value="ECO:0007669"/>
    <property type="project" value="UniProtKB-UniRule"/>
</dbReference>
<comment type="catalytic activity">
    <reaction evidence="7 8">
        <text>5-phospho-beta-D-ribosylamine + L-glutamate + diphosphate = 5-phospho-alpha-D-ribose 1-diphosphate + L-glutamine + H2O</text>
        <dbReference type="Rhea" id="RHEA:14905"/>
        <dbReference type="ChEBI" id="CHEBI:15377"/>
        <dbReference type="ChEBI" id="CHEBI:29985"/>
        <dbReference type="ChEBI" id="CHEBI:33019"/>
        <dbReference type="ChEBI" id="CHEBI:58017"/>
        <dbReference type="ChEBI" id="CHEBI:58359"/>
        <dbReference type="ChEBI" id="CHEBI:58681"/>
        <dbReference type="EC" id="2.4.2.14"/>
    </reaction>
</comment>
<evidence type="ECO:0000256" key="8">
    <source>
        <dbReference type="PIRNR" id="PIRNR000485"/>
    </source>
</evidence>
<dbReference type="Proteomes" id="UP000045545">
    <property type="component" value="Unassembled WGS sequence"/>
</dbReference>
<dbReference type="OrthoDB" id="9801213at2"/>
<dbReference type="SUPFAM" id="SSF53271">
    <property type="entry name" value="PRTase-like"/>
    <property type="match status" value="1"/>
</dbReference>
<keyword evidence="14" id="KW-1185">Reference proteome</keyword>
<dbReference type="InterPro" id="IPR005854">
    <property type="entry name" value="PurF"/>
</dbReference>
<dbReference type="STRING" id="690567.2614"/>
<keyword evidence="4 7" id="KW-0808">Transferase</keyword>
<dbReference type="PIRSF" id="PIRSF000485">
    <property type="entry name" value="Amd_phspho_trans"/>
    <property type="match status" value="1"/>
</dbReference>
<dbReference type="EMBL" id="CGIH01000047">
    <property type="protein sequence ID" value="CFY03302.1"/>
    <property type="molecule type" value="Genomic_DNA"/>
</dbReference>
<dbReference type="CDD" id="cd06223">
    <property type="entry name" value="PRTases_typeI"/>
    <property type="match status" value="1"/>
</dbReference>
<evidence type="ECO:0000256" key="1">
    <source>
        <dbReference type="ARBA" id="ARBA00005209"/>
    </source>
</evidence>
<keyword evidence="7 10" id="KW-0479">Metal-binding</keyword>
<keyword evidence="7 11" id="KW-0408">Iron</keyword>
<dbReference type="InterPro" id="IPR029055">
    <property type="entry name" value="Ntn_hydrolases_N"/>
</dbReference>
<reference evidence="13 14" key="1">
    <citation type="submission" date="2015-03" db="EMBL/GenBank/DDBJ databases">
        <authorList>
            <person name="Murphy D."/>
        </authorList>
    </citation>
    <scope>NUCLEOTIDE SEQUENCE [LARGE SCALE GENOMIC DNA]</scope>
    <source>
        <strain evidence="13 14">OL-4</strain>
    </source>
</reference>
<evidence type="ECO:0000256" key="10">
    <source>
        <dbReference type="PIRSR" id="PIRSR000485-2"/>
    </source>
</evidence>
<dbReference type="InterPro" id="IPR029057">
    <property type="entry name" value="PRTase-like"/>
</dbReference>
<comment type="cofactor">
    <cofactor evidence="7 10">
        <name>Mg(2+)</name>
        <dbReference type="ChEBI" id="CHEBI:18420"/>
    </cofactor>
    <text evidence="7 10">Binds 1 Mg(2+) ion per subunit.</text>
</comment>
<evidence type="ECO:0000256" key="4">
    <source>
        <dbReference type="ARBA" id="ARBA00022679"/>
    </source>
</evidence>
<dbReference type="InterPro" id="IPR035584">
    <property type="entry name" value="PurF_N"/>
</dbReference>
<evidence type="ECO:0000256" key="3">
    <source>
        <dbReference type="ARBA" id="ARBA00022676"/>
    </source>
</evidence>
<dbReference type="GO" id="GO:0006189">
    <property type="term" value="P:'de novo' IMP biosynthetic process"/>
    <property type="evidence" value="ECO:0007669"/>
    <property type="project" value="UniProtKB-UniRule"/>
</dbReference>
<dbReference type="NCBIfam" id="TIGR01134">
    <property type="entry name" value="purF"/>
    <property type="match status" value="1"/>
</dbReference>
<dbReference type="Gene3D" id="3.40.50.2020">
    <property type="match status" value="1"/>
</dbReference>
<dbReference type="PROSITE" id="PS51278">
    <property type="entry name" value="GATASE_TYPE_2"/>
    <property type="match status" value="1"/>
</dbReference>
<feature type="binding site" evidence="7 10">
    <location>
        <position position="368"/>
    </location>
    <ligand>
        <name>Mg(2+)</name>
        <dbReference type="ChEBI" id="CHEBI:18420"/>
    </ligand>
</feature>
<dbReference type="GO" id="GO:0051539">
    <property type="term" value="F:4 iron, 4 sulfur cluster binding"/>
    <property type="evidence" value="ECO:0007669"/>
    <property type="project" value="UniProtKB-KW"/>
</dbReference>
<dbReference type="AlphaFoldDB" id="A0A0E4C9L8"/>
<evidence type="ECO:0000256" key="6">
    <source>
        <dbReference type="ARBA" id="ARBA00022962"/>
    </source>
</evidence>
<comment type="pathway">
    <text evidence="1 7 8">Purine metabolism; IMP biosynthesis via de novo pathway; N(1)-(5-phospho-D-ribosyl)glycinamide from 5-phospho-alpha-D-ribose 1-diphosphate: step 1/2.</text>
</comment>
<dbReference type="InterPro" id="IPR017932">
    <property type="entry name" value="GATase_2_dom"/>
</dbReference>
<keyword evidence="7 10" id="KW-0460">Magnesium</keyword>
<proteinExistence type="inferred from homology"/>
<keyword evidence="3 7" id="KW-0328">Glycosyltransferase</keyword>
<keyword evidence="7" id="KW-0004">4Fe-4S</keyword>
<keyword evidence="7 11" id="KW-0411">Iron-sulfur</keyword>
<comment type="cofactor">
    <cofactor evidence="7 11">
        <name>[4Fe-4S] cluster</name>
        <dbReference type="ChEBI" id="CHEBI:49883"/>
    </cofactor>
    <text evidence="7 11">Binds 1 [4Fe-4S] cluster per subunit.</text>
</comment>
<feature type="binding site" evidence="7 11">
    <location>
        <position position="259"/>
    </location>
    <ligand>
        <name>[4Fe-4S] cluster</name>
        <dbReference type="ChEBI" id="CHEBI:49883"/>
    </ligand>
</feature>
<feature type="binding site" evidence="7 11">
    <location>
        <position position="456"/>
    </location>
    <ligand>
        <name>[4Fe-4S] cluster</name>
        <dbReference type="ChEBI" id="CHEBI:49883"/>
    </ligand>
</feature>
<dbReference type="GO" id="GO:0004044">
    <property type="term" value="F:amidophosphoribosyltransferase activity"/>
    <property type="evidence" value="ECO:0007669"/>
    <property type="project" value="UniProtKB-UniRule"/>
</dbReference>
<dbReference type="GO" id="GO:0009113">
    <property type="term" value="P:purine nucleobase biosynthetic process"/>
    <property type="evidence" value="ECO:0007669"/>
    <property type="project" value="UniProtKB-UniRule"/>
</dbReference>
<evidence type="ECO:0000256" key="5">
    <source>
        <dbReference type="ARBA" id="ARBA00022755"/>
    </source>
</evidence>
<dbReference type="SUPFAM" id="SSF56235">
    <property type="entry name" value="N-terminal nucleophile aminohydrolases (Ntn hydrolases)"/>
    <property type="match status" value="1"/>
</dbReference>
<dbReference type="RefSeq" id="WP_046499718.1">
    <property type="nucleotide sequence ID" value="NZ_CGIH01000047.1"/>
</dbReference>
<keyword evidence="6 7" id="KW-0315">Glutamine amidotransferase</keyword>
<name>A0A0E4C9L8_9FIRM</name>
<dbReference type="Gene3D" id="3.60.20.10">
    <property type="entry name" value="Glutamine Phosphoribosylpyrophosphate, subunit 1, domain 1"/>
    <property type="match status" value="1"/>
</dbReference>
<feature type="binding site" evidence="7 10">
    <location>
        <position position="306"/>
    </location>
    <ligand>
        <name>Mg(2+)</name>
        <dbReference type="ChEBI" id="CHEBI:18420"/>
    </ligand>
</feature>
<dbReference type="InterPro" id="IPR000836">
    <property type="entry name" value="PRTase_dom"/>
</dbReference>
<feature type="binding site" evidence="7 11">
    <location>
        <position position="459"/>
    </location>
    <ligand>
        <name>[4Fe-4S] cluster</name>
        <dbReference type="ChEBI" id="CHEBI:49883"/>
    </ligand>
</feature>
<comment type="similarity">
    <text evidence="2 7 8">In the C-terminal section; belongs to the purine/pyrimidine phosphoribosyltransferase family.</text>
</comment>
<dbReference type="Pfam" id="PF00156">
    <property type="entry name" value="Pribosyltran"/>
    <property type="match status" value="1"/>
</dbReference>
<dbReference type="HAMAP" id="MF_01931">
    <property type="entry name" value="PurF"/>
    <property type="match status" value="1"/>
</dbReference>
<evidence type="ECO:0000256" key="7">
    <source>
        <dbReference type="HAMAP-Rule" id="MF_01931"/>
    </source>
</evidence>
<comment type="function">
    <text evidence="7">Catalyzes the formation of phosphoribosylamine from phosphoribosylpyrophosphate (PRPP) and glutamine.</text>
</comment>
<sequence>MFFDQSEMVSGTDSKWKDECGVFGIFMNKPPASTDAARNTFYGLYALQHRGQESAGIAVSDGDSIKLHKGMGLVSDVFKTRHIDELPGHIAIGHVRYSTTGGSAVVNAQPLVFHYLNGMVALTHNGNLTNTLELRKRLATYGSVFQTTTDTEVIANLLARYSQDKMEDALAKCMIDIKGAFALIIMTEDRLVGVRDQMGIRPLCIGNLNGDFILASESAALDTVGAKLVRDVKPGEIIVIDKEGMRSLQVVHSPRQAHCIFEYIYFARPDSTLDGINVNRARRELGKQLARECKIEADIVIAVPDSGTAAALGYSETSGLPFEEGLMKNRYIGRTFIQPTQQMRELGVRLKLNAVPEVVAGKRVVMVDDSIVRGTTSKKIVQMLRNAGAAEVHMVVASPPTKFSCYYGIDTSRQEELIANIMSNEQIKEFIGADSLHYISMEGMFAALKNDADNYCAACFSGKYPAGIEATRINN</sequence>